<name>A0AAX3SMM0_9BURK</name>
<gene>
    <name evidence="1" type="ORF">PYR84_00755</name>
</gene>
<evidence type="ECO:0000313" key="2">
    <source>
        <dbReference type="Proteomes" id="UP001219066"/>
    </source>
</evidence>
<proteinExistence type="predicted"/>
<accession>A0AAX3SMM0</accession>
<dbReference type="RefSeq" id="WP_248694827.1">
    <property type="nucleotide sequence ID" value="NZ_CP120956.1"/>
</dbReference>
<reference evidence="1" key="1">
    <citation type="submission" date="2023-03" db="EMBL/GenBank/DDBJ databases">
        <title>Synergistic degradation of erythromycin by symbiotic bacteria Ery-6A and Ery-6B and application in simulated water remediation.</title>
        <authorList>
            <person name="Xu S."/>
        </authorList>
    </citation>
    <scope>NUCLEOTIDE SEQUENCE</scope>
    <source>
        <strain evidence="1">Ery-6A</strain>
    </source>
</reference>
<dbReference type="Proteomes" id="UP001219066">
    <property type="component" value="Chromosome"/>
</dbReference>
<protein>
    <submittedName>
        <fullName evidence="1">Uncharacterized protein</fullName>
    </submittedName>
</protein>
<evidence type="ECO:0000313" key="1">
    <source>
        <dbReference type="EMBL" id="WFF81231.1"/>
    </source>
</evidence>
<dbReference type="AlphaFoldDB" id="A0AAX3SMM0"/>
<sequence>MLRPLDALTEGHLLAHFGCRFDVLIDDRVLPRVRNVNGIAGVDHAPAGGQSIFRLNANRWQQLGIEAAIVLDGLSQVAGVSSFSVQ</sequence>
<organism evidence="1 2">
    <name type="scientific">Delftia tsuruhatensis</name>
    <dbReference type="NCBI Taxonomy" id="180282"/>
    <lineage>
        <taxon>Bacteria</taxon>
        <taxon>Pseudomonadati</taxon>
        <taxon>Pseudomonadota</taxon>
        <taxon>Betaproteobacteria</taxon>
        <taxon>Burkholderiales</taxon>
        <taxon>Comamonadaceae</taxon>
        <taxon>Delftia</taxon>
    </lineage>
</organism>
<dbReference type="EMBL" id="CP120956">
    <property type="protein sequence ID" value="WFF81231.1"/>
    <property type="molecule type" value="Genomic_DNA"/>
</dbReference>